<dbReference type="PANTHER" id="PTHR35699:SF1">
    <property type="entry name" value="F2J10.10 PROTEIN"/>
    <property type="match status" value="1"/>
</dbReference>
<keyword evidence="3" id="KW-1185">Reference proteome</keyword>
<evidence type="ECO:0000256" key="1">
    <source>
        <dbReference type="SAM" id="Phobius"/>
    </source>
</evidence>
<evidence type="ECO:0000313" key="3">
    <source>
        <dbReference type="Proteomes" id="UP001472677"/>
    </source>
</evidence>
<dbReference type="EMBL" id="JBBPBM010000036">
    <property type="protein sequence ID" value="KAK8529818.1"/>
    <property type="molecule type" value="Genomic_DNA"/>
</dbReference>
<protein>
    <recommendedName>
        <fullName evidence="4">Tubulin alpha-6 chain</fullName>
    </recommendedName>
</protein>
<keyword evidence="1" id="KW-0472">Membrane</keyword>
<keyword evidence="1" id="KW-1133">Transmembrane helix</keyword>
<evidence type="ECO:0000313" key="2">
    <source>
        <dbReference type="EMBL" id="KAK8529818.1"/>
    </source>
</evidence>
<comment type="caution">
    <text evidence="2">The sequence shown here is derived from an EMBL/GenBank/DDBJ whole genome shotgun (WGS) entry which is preliminary data.</text>
</comment>
<gene>
    <name evidence="2" type="ORF">V6N12_060586</name>
</gene>
<feature type="transmembrane region" description="Helical" evidence="1">
    <location>
        <begin position="144"/>
        <end position="166"/>
    </location>
</feature>
<organism evidence="2 3">
    <name type="scientific">Hibiscus sabdariffa</name>
    <name type="common">roselle</name>
    <dbReference type="NCBI Taxonomy" id="183260"/>
    <lineage>
        <taxon>Eukaryota</taxon>
        <taxon>Viridiplantae</taxon>
        <taxon>Streptophyta</taxon>
        <taxon>Embryophyta</taxon>
        <taxon>Tracheophyta</taxon>
        <taxon>Spermatophyta</taxon>
        <taxon>Magnoliopsida</taxon>
        <taxon>eudicotyledons</taxon>
        <taxon>Gunneridae</taxon>
        <taxon>Pentapetalae</taxon>
        <taxon>rosids</taxon>
        <taxon>malvids</taxon>
        <taxon>Malvales</taxon>
        <taxon>Malvaceae</taxon>
        <taxon>Malvoideae</taxon>
        <taxon>Hibiscus</taxon>
    </lineage>
</organism>
<sequence length="204" mass="22756">MASLQLSNPVFSSISISQSNFPGKSDSRKKILYFNRCRSFRSWQRQRSRICCATQEGDNKNNGEEAPESLFMKELKKRGMAPNSLLEEMKVGEEGGSVSKRNAVSTEFEKSLANQREHSMELNSEGIEGLIPQAKLLLTLGGTFFLSFGPLILATVAFFSALYLYFGPSFIHDASKTSIAAPQYIDPYALLEDERISQTDPNVH</sequence>
<accession>A0ABR2D4W7</accession>
<proteinExistence type="predicted"/>
<keyword evidence="1" id="KW-0812">Transmembrane</keyword>
<name>A0ABR2D4W7_9ROSI</name>
<dbReference type="Proteomes" id="UP001472677">
    <property type="component" value="Unassembled WGS sequence"/>
</dbReference>
<reference evidence="2 3" key="1">
    <citation type="journal article" date="2024" name="G3 (Bethesda)">
        <title>Genome assembly of Hibiscus sabdariffa L. provides insights into metabolisms of medicinal natural products.</title>
        <authorList>
            <person name="Kim T."/>
        </authorList>
    </citation>
    <scope>NUCLEOTIDE SEQUENCE [LARGE SCALE GENOMIC DNA]</scope>
    <source>
        <strain evidence="2">TK-2024</strain>
        <tissue evidence="2">Old leaves</tissue>
    </source>
</reference>
<evidence type="ECO:0008006" key="4">
    <source>
        <dbReference type="Google" id="ProtNLM"/>
    </source>
</evidence>
<dbReference type="PANTHER" id="PTHR35699">
    <property type="entry name" value="F2J10.10 PROTEIN"/>
    <property type="match status" value="1"/>
</dbReference>